<dbReference type="Proteomes" id="UP000789739">
    <property type="component" value="Unassembled WGS sequence"/>
</dbReference>
<dbReference type="OrthoDB" id="2382642at2759"/>
<evidence type="ECO:0000313" key="3">
    <source>
        <dbReference type="Proteomes" id="UP000789739"/>
    </source>
</evidence>
<protein>
    <submittedName>
        <fullName evidence="2">452_t:CDS:1</fullName>
    </submittedName>
</protein>
<comment type="caution">
    <text evidence="2">The sequence shown here is derived from an EMBL/GenBank/DDBJ whole genome shotgun (WGS) entry which is preliminary data.</text>
</comment>
<evidence type="ECO:0000256" key="1">
    <source>
        <dbReference type="SAM" id="MobiDB-lite"/>
    </source>
</evidence>
<keyword evidence="3" id="KW-1185">Reference proteome</keyword>
<feature type="compositionally biased region" description="Polar residues" evidence="1">
    <location>
        <begin position="151"/>
        <end position="164"/>
    </location>
</feature>
<name>A0A9N9HAG3_9GLOM</name>
<dbReference type="EMBL" id="CAJVPI010004671">
    <property type="protein sequence ID" value="CAG8669381.1"/>
    <property type="molecule type" value="Genomic_DNA"/>
</dbReference>
<proteinExistence type="predicted"/>
<feature type="region of interest" description="Disordered" evidence="1">
    <location>
        <begin position="150"/>
        <end position="176"/>
    </location>
</feature>
<gene>
    <name evidence="2" type="ORF">PBRASI_LOCUS11221</name>
</gene>
<sequence length="234" mass="25962">DTNSDDSDSDNNGEPLQELKQDYAYHITGKFALVEDDIIDIIITTSKRLKLDADAISVGQPIVHLLGRTMQLPSINETGYTLPIQVKPYLSSAQGGPFDITLTHNPQGRFRNALEKTKKIRSYIQRDFYTLLIVSRTATNSIQKKIAALKASSTKGSQSQTSPAKTKKPEVSPKTTKINEIAKTLLATKNLSCTVDNIDVVSEEPEEYKDKKAAECTIDIDSCDDNNRRDNDEI</sequence>
<reference evidence="2" key="1">
    <citation type="submission" date="2021-06" db="EMBL/GenBank/DDBJ databases">
        <authorList>
            <person name="Kallberg Y."/>
            <person name="Tangrot J."/>
            <person name="Rosling A."/>
        </authorList>
    </citation>
    <scope>NUCLEOTIDE SEQUENCE</scope>
    <source>
        <strain evidence="2">BR232B</strain>
    </source>
</reference>
<organism evidence="2 3">
    <name type="scientific">Paraglomus brasilianum</name>
    <dbReference type="NCBI Taxonomy" id="144538"/>
    <lineage>
        <taxon>Eukaryota</taxon>
        <taxon>Fungi</taxon>
        <taxon>Fungi incertae sedis</taxon>
        <taxon>Mucoromycota</taxon>
        <taxon>Glomeromycotina</taxon>
        <taxon>Glomeromycetes</taxon>
        <taxon>Paraglomerales</taxon>
        <taxon>Paraglomeraceae</taxon>
        <taxon>Paraglomus</taxon>
    </lineage>
</organism>
<feature type="non-terminal residue" evidence="2">
    <location>
        <position position="1"/>
    </location>
</feature>
<dbReference type="AlphaFoldDB" id="A0A9N9HAG3"/>
<evidence type="ECO:0000313" key="2">
    <source>
        <dbReference type="EMBL" id="CAG8669381.1"/>
    </source>
</evidence>
<accession>A0A9N9HAG3</accession>